<proteinExistence type="predicted"/>
<reference evidence="4" key="1">
    <citation type="submission" date="2019-12" db="EMBL/GenBank/DDBJ databases">
        <title>Comparative genomics gives insights into the taxonomy of the Azoarcus-Aromatoleum group and reveals separate origins of nif in the plant-associated Azoarcus and non-plant-associated Aromatoleum sub-groups.</title>
        <authorList>
            <person name="Lafos M."/>
            <person name="Maluk M."/>
            <person name="Batista M."/>
            <person name="Junghare M."/>
            <person name="Carmona M."/>
            <person name="Faoro H."/>
            <person name="Cruz L.M."/>
            <person name="Battistoni F."/>
            <person name="De Souza E."/>
            <person name="Pedrosa F."/>
            <person name="Chen W.-M."/>
            <person name="Poole P.S."/>
            <person name="Dixon R.A."/>
            <person name="James E.K."/>
        </authorList>
    </citation>
    <scope>NUCLEOTIDE SEQUENCE</scope>
    <source>
        <strain evidence="4">NSC3</strain>
    </source>
</reference>
<accession>A0A972FK67</accession>
<sequence>MIDIWLEASRLAHCFIPYEFWLDRVDDMKSIYLPSSESYVYVRNDEIVGFVSLAESHLAALFVLPSAEGRGYGRSLLNLVKGKRQALSLSVYSQNQRAVAFYEKAGFRAVESRLDVHSGFPELAMEWNPSREL</sequence>
<dbReference type="InterPro" id="IPR016181">
    <property type="entry name" value="Acyl_CoA_acyltransferase"/>
</dbReference>
<evidence type="ECO:0000259" key="3">
    <source>
        <dbReference type="PROSITE" id="PS51186"/>
    </source>
</evidence>
<evidence type="ECO:0000256" key="1">
    <source>
        <dbReference type="ARBA" id="ARBA00022679"/>
    </source>
</evidence>
<dbReference type="InterPro" id="IPR000182">
    <property type="entry name" value="GNAT_dom"/>
</dbReference>
<gene>
    <name evidence="4" type="ORF">GPA21_12565</name>
</gene>
<dbReference type="Pfam" id="PF13673">
    <property type="entry name" value="Acetyltransf_10"/>
    <property type="match status" value="1"/>
</dbReference>
<dbReference type="Gene3D" id="3.40.630.30">
    <property type="match status" value="1"/>
</dbReference>
<dbReference type="EMBL" id="WTVM01000074">
    <property type="protein sequence ID" value="NMG03796.1"/>
    <property type="molecule type" value="Genomic_DNA"/>
</dbReference>
<protein>
    <submittedName>
        <fullName evidence="4">GNAT family N-acetyltransferase</fullName>
    </submittedName>
</protein>
<comment type="caution">
    <text evidence="4">The sequence shown here is derived from an EMBL/GenBank/DDBJ whole genome shotgun (WGS) entry which is preliminary data.</text>
</comment>
<dbReference type="GO" id="GO:0016747">
    <property type="term" value="F:acyltransferase activity, transferring groups other than amino-acyl groups"/>
    <property type="evidence" value="ECO:0007669"/>
    <property type="project" value="InterPro"/>
</dbReference>
<keyword evidence="2" id="KW-0012">Acyltransferase</keyword>
<feature type="domain" description="N-acetyltransferase" evidence="3">
    <location>
        <begin position="1"/>
        <end position="130"/>
    </location>
</feature>
<keyword evidence="1" id="KW-0808">Transferase</keyword>
<dbReference type="AlphaFoldDB" id="A0A972FK67"/>
<name>A0A972FK67_9RHOO</name>
<keyword evidence="5" id="KW-1185">Reference proteome</keyword>
<organism evidence="4 5">
    <name type="scientific">Azoarcus taiwanensis</name>
    <dbReference type="NCBI Taxonomy" id="666964"/>
    <lineage>
        <taxon>Bacteria</taxon>
        <taxon>Pseudomonadati</taxon>
        <taxon>Pseudomonadota</taxon>
        <taxon>Betaproteobacteria</taxon>
        <taxon>Rhodocyclales</taxon>
        <taxon>Zoogloeaceae</taxon>
        <taxon>Azoarcus</taxon>
    </lineage>
</organism>
<dbReference type="Proteomes" id="UP000599523">
    <property type="component" value="Unassembled WGS sequence"/>
</dbReference>
<evidence type="ECO:0000256" key="2">
    <source>
        <dbReference type="ARBA" id="ARBA00023315"/>
    </source>
</evidence>
<dbReference type="CDD" id="cd04301">
    <property type="entry name" value="NAT_SF"/>
    <property type="match status" value="1"/>
</dbReference>
<dbReference type="PANTHER" id="PTHR43800:SF1">
    <property type="entry name" value="PEPTIDYL-LYSINE N-ACETYLTRANSFERASE YJAB"/>
    <property type="match status" value="1"/>
</dbReference>
<dbReference type="RefSeq" id="WP_168988495.1">
    <property type="nucleotide sequence ID" value="NZ_CAWPHM010000302.1"/>
</dbReference>
<dbReference type="PROSITE" id="PS51186">
    <property type="entry name" value="GNAT"/>
    <property type="match status" value="1"/>
</dbReference>
<dbReference type="PANTHER" id="PTHR43800">
    <property type="entry name" value="PEPTIDYL-LYSINE N-ACETYLTRANSFERASE YJAB"/>
    <property type="match status" value="1"/>
</dbReference>
<evidence type="ECO:0000313" key="5">
    <source>
        <dbReference type="Proteomes" id="UP000599523"/>
    </source>
</evidence>
<dbReference type="SUPFAM" id="SSF55729">
    <property type="entry name" value="Acyl-CoA N-acyltransferases (Nat)"/>
    <property type="match status" value="1"/>
</dbReference>
<evidence type="ECO:0000313" key="4">
    <source>
        <dbReference type="EMBL" id="NMG03796.1"/>
    </source>
</evidence>